<feature type="compositionally biased region" description="Low complexity" evidence="4">
    <location>
        <begin position="234"/>
        <end position="255"/>
    </location>
</feature>
<dbReference type="GO" id="GO:0016491">
    <property type="term" value="F:oxidoreductase activity"/>
    <property type="evidence" value="ECO:0007669"/>
    <property type="project" value="UniProtKB-KW"/>
</dbReference>
<keyword evidence="7" id="KW-1185">Reference proteome</keyword>
<name>A0A0D2F146_9EURO</name>
<evidence type="ECO:0000256" key="4">
    <source>
        <dbReference type="SAM" id="MobiDB-lite"/>
    </source>
</evidence>
<feature type="domain" description="FMN hydroxy acid dehydrogenase" evidence="5">
    <location>
        <begin position="36"/>
        <end position="458"/>
    </location>
</feature>
<evidence type="ECO:0000256" key="2">
    <source>
        <dbReference type="ARBA" id="ARBA00023002"/>
    </source>
</evidence>
<dbReference type="InterPro" id="IPR013785">
    <property type="entry name" value="Aldolase_TIM"/>
</dbReference>
<dbReference type="CDD" id="cd02809">
    <property type="entry name" value="alpha_hydroxyacid_oxid_FMN"/>
    <property type="match status" value="1"/>
</dbReference>
<keyword evidence="2" id="KW-0560">Oxidoreductase</keyword>
<feature type="compositionally biased region" description="Low complexity" evidence="4">
    <location>
        <begin position="22"/>
        <end position="36"/>
    </location>
</feature>
<dbReference type="Pfam" id="PF01070">
    <property type="entry name" value="FMN_dh"/>
    <property type="match status" value="1"/>
</dbReference>
<dbReference type="SUPFAM" id="SSF51395">
    <property type="entry name" value="FMN-linked oxidoreductases"/>
    <property type="match status" value="1"/>
</dbReference>
<dbReference type="PANTHER" id="PTHR10578">
    <property type="entry name" value="S -2-HYDROXY-ACID OXIDASE-RELATED"/>
    <property type="match status" value="1"/>
</dbReference>
<dbReference type="RefSeq" id="XP_013321250.1">
    <property type="nucleotide sequence ID" value="XM_013465796.1"/>
</dbReference>
<dbReference type="InterPro" id="IPR000262">
    <property type="entry name" value="FMN-dep_DH"/>
</dbReference>
<dbReference type="Gene3D" id="3.20.20.70">
    <property type="entry name" value="Aldolase class I"/>
    <property type="match status" value="1"/>
</dbReference>
<evidence type="ECO:0000259" key="5">
    <source>
        <dbReference type="PROSITE" id="PS51349"/>
    </source>
</evidence>
<protein>
    <recommendedName>
        <fullName evidence="5">FMN hydroxy acid dehydrogenase domain-containing protein</fullName>
    </recommendedName>
</protein>
<evidence type="ECO:0000256" key="1">
    <source>
        <dbReference type="ARBA" id="ARBA00001917"/>
    </source>
</evidence>
<reference evidence="6 7" key="1">
    <citation type="submission" date="2015-01" db="EMBL/GenBank/DDBJ databases">
        <title>The Genome Sequence of Exophiala xenobiotica CBS118157.</title>
        <authorList>
            <consortium name="The Broad Institute Genomics Platform"/>
            <person name="Cuomo C."/>
            <person name="de Hoog S."/>
            <person name="Gorbushina A."/>
            <person name="Stielow B."/>
            <person name="Teixiera M."/>
            <person name="Abouelleil A."/>
            <person name="Chapman S.B."/>
            <person name="Priest M."/>
            <person name="Young S.K."/>
            <person name="Wortman J."/>
            <person name="Nusbaum C."/>
            <person name="Birren B."/>
        </authorList>
    </citation>
    <scope>NUCLEOTIDE SEQUENCE [LARGE SCALE GENOMIC DNA]</scope>
    <source>
        <strain evidence="6 7">CBS 118157</strain>
    </source>
</reference>
<comment type="similarity">
    <text evidence="3">Belongs to the FMN-dependent alpha-hydroxy acid dehydrogenase family.</text>
</comment>
<dbReference type="InterPro" id="IPR012133">
    <property type="entry name" value="Alpha-hydoxy_acid_DH_FMN"/>
</dbReference>
<evidence type="ECO:0000256" key="3">
    <source>
        <dbReference type="ARBA" id="ARBA00024042"/>
    </source>
</evidence>
<dbReference type="GO" id="GO:0010181">
    <property type="term" value="F:FMN binding"/>
    <property type="evidence" value="ECO:0007669"/>
    <property type="project" value="InterPro"/>
</dbReference>
<organism evidence="6 7">
    <name type="scientific">Exophiala xenobiotica</name>
    <dbReference type="NCBI Taxonomy" id="348802"/>
    <lineage>
        <taxon>Eukaryota</taxon>
        <taxon>Fungi</taxon>
        <taxon>Dikarya</taxon>
        <taxon>Ascomycota</taxon>
        <taxon>Pezizomycotina</taxon>
        <taxon>Eurotiomycetes</taxon>
        <taxon>Chaetothyriomycetidae</taxon>
        <taxon>Chaetothyriales</taxon>
        <taxon>Herpotrichiellaceae</taxon>
        <taxon>Exophiala</taxon>
    </lineage>
</organism>
<dbReference type="GeneID" id="25322774"/>
<dbReference type="PROSITE" id="PS51349">
    <property type="entry name" value="FMN_HYDROXY_ACID_DH_2"/>
    <property type="match status" value="1"/>
</dbReference>
<dbReference type="InterPro" id="IPR037396">
    <property type="entry name" value="FMN_HAD"/>
</dbReference>
<dbReference type="STRING" id="348802.A0A0D2F146"/>
<feature type="region of interest" description="Disordered" evidence="4">
    <location>
        <begin position="19"/>
        <end position="38"/>
    </location>
</feature>
<dbReference type="AlphaFoldDB" id="A0A0D2F146"/>
<dbReference type="OrthoDB" id="1925334at2759"/>
<evidence type="ECO:0000313" key="7">
    <source>
        <dbReference type="Proteomes" id="UP000054342"/>
    </source>
</evidence>
<sequence>MHLEFRGVMAVRRSTSFPFVRPSPLQSPSSSQQPSPHDLNCLTIAELERLAYERMDKQTRDYYNEGADTGTTLAENVSAYSKYRIRPRVLRDISQIDTTVRVFGHTNSAPFGVAPTAMQRLAHSDGEIATARACRSKGIVMGLSSFSTSTLEDVAEASGDNPNVLQLYLFEERAHSLKLIHRAKKAGYKAVLLTVDTPMLGRRNLEIRNQFKLPAHLSIANFTQQDEDDIQTALDNSSTNASSSSSSLSTDNTDAPNTSSPSPSRAQPNTKSKLKPKSESAAGYHDGQRRRPPTGPITFHTHAANPTLSWEESIPWLKSVCAPMEVWVKGIATAEDALLAVHHGVHGIIVSNHGGRQLNGALATLDALPEVVAAVNGQVPVHVDGGIRHGTDIFKALALGADFCWIGRPVLWGLAYKGQAGVELCLRLLMDEVRLCMGLAGVTSVKGISKEYLCRVGRDGFVSRL</sequence>
<evidence type="ECO:0000313" key="6">
    <source>
        <dbReference type="EMBL" id="KIW60665.1"/>
    </source>
</evidence>
<dbReference type="PANTHER" id="PTHR10578:SF149">
    <property type="entry name" value="2-HYDROXYACID OXIDASE 2"/>
    <property type="match status" value="1"/>
</dbReference>
<accession>A0A0D2F146</accession>
<dbReference type="EMBL" id="KN847317">
    <property type="protein sequence ID" value="KIW60665.1"/>
    <property type="molecule type" value="Genomic_DNA"/>
</dbReference>
<dbReference type="Proteomes" id="UP000054342">
    <property type="component" value="Unassembled WGS sequence"/>
</dbReference>
<dbReference type="PROSITE" id="PS00557">
    <property type="entry name" value="FMN_HYDROXY_ACID_DH_1"/>
    <property type="match status" value="1"/>
</dbReference>
<dbReference type="InterPro" id="IPR008259">
    <property type="entry name" value="FMN_hydac_DH_AS"/>
</dbReference>
<proteinExistence type="inferred from homology"/>
<gene>
    <name evidence="6" type="ORF">PV05_00866</name>
</gene>
<feature type="compositionally biased region" description="Polar residues" evidence="4">
    <location>
        <begin position="256"/>
        <end position="271"/>
    </location>
</feature>
<feature type="region of interest" description="Disordered" evidence="4">
    <location>
        <begin position="234"/>
        <end position="301"/>
    </location>
</feature>
<comment type="cofactor">
    <cofactor evidence="1">
        <name>FMN</name>
        <dbReference type="ChEBI" id="CHEBI:58210"/>
    </cofactor>
</comment>